<dbReference type="EMBL" id="MDYN01000043">
    <property type="protein sequence ID" value="OQD79851.1"/>
    <property type="molecule type" value="Genomic_DNA"/>
</dbReference>
<evidence type="ECO:0000259" key="2">
    <source>
        <dbReference type="Pfam" id="PF02668"/>
    </source>
</evidence>
<name>A0A1V6PSE5_9EURO</name>
<sequence length="309" mass="35292">MHSLKRVFPSRLVYGRHHLGLYSSFGIVRRGQNFATVSQTVPHLQVPDISFAENPDHVRKVSDQLQKDGILKIGLGFGDDDSNYLQKLIVSLHKQHGHRLPISHSASCGWFWDVRPNTTTFQSHNHQARSETMEDFPWHTDCSYEEPPPRFFALQVLQHDRCGGGTLSVLNVKRLCESLSPTTRSALQKPEYRITIPTEFIKNPDQQDIIGNILSSSTGGDQPDMMRYRGEIISPMSEAAAAALQELEQSLRHEKGNWVVHLTPEILPKRSIILLDNRLWLHARNSINDPERHLRRVRWDASPFMSLSN</sequence>
<accession>A0A1V6PSE5</accession>
<dbReference type="SUPFAM" id="SSF51197">
    <property type="entry name" value="Clavaminate synthase-like"/>
    <property type="match status" value="1"/>
</dbReference>
<dbReference type="Proteomes" id="UP000191672">
    <property type="component" value="Unassembled WGS sequence"/>
</dbReference>
<dbReference type="GO" id="GO:0016491">
    <property type="term" value="F:oxidoreductase activity"/>
    <property type="evidence" value="ECO:0007669"/>
    <property type="project" value="UniProtKB-KW"/>
</dbReference>
<dbReference type="Pfam" id="PF02668">
    <property type="entry name" value="TauD"/>
    <property type="match status" value="1"/>
</dbReference>
<proteinExistence type="predicted"/>
<dbReference type="InterPro" id="IPR042098">
    <property type="entry name" value="TauD-like_sf"/>
</dbReference>
<evidence type="ECO:0000313" key="4">
    <source>
        <dbReference type="Proteomes" id="UP000191672"/>
    </source>
</evidence>
<gene>
    <name evidence="3" type="ORF">PENANT_c043G03439</name>
</gene>
<evidence type="ECO:0000256" key="1">
    <source>
        <dbReference type="ARBA" id="ARBA00023002"/>
    </source>
</evidence>
<dbReference type="STRING" id="416450.A0A1V6PSE5"/>
<keyword evidence="1" id="KW-0560">Oxidoreductase</keyword>
<feature type="domain" description="TauD/TfdA-like" evidence="2">
    <location>
        <begin position="116"/>
        <end position="297"/>
    </location>
</feature>
<reference evidence="4" key="1">
    <citation type="journal article" date="2017" name="Nat. Microbiol.">
        <title>Global analysis of biosynthetic gene clusters reveals vast potential of secondary metabolite production in Penicillium species.</title>
        <authorList>
            <person name="Nielsen J.C."/>
            <person name="Grijseels S."/>
            <person name="Prigent S."/>
            <person name="Ji B."/>
            <person name="Dainat J."/>
            <person name="Nielsen K.F."/>
            <person name="Frisvad J.C."/>
            <person name="Workman M."/>
            <person name="Nielsen J."/>
        </authorList>
    </citation>
    <scope>NUCLEOTIDE SEQUENCE [LARGE SCALE GENOMIC DNA]</scope>
    <source>
        <strain evidence="4">IBT 31811</strain>
    </source>
</reference>
<dbReference type="AlphaFoldDB" id="A0A1V6PSE5"/>
<evidence type="ECO:0000313" key="3">
    <source>
        <dbReference type="EMBL" id="OQD79851.1"/>
    </source>
</evidence>
<organism evidence="3 4">
    <name type="scientific">Penicillium antarcticum</name>
    <dbReference type="NCBI Taxonomy" id="416450"/>
    <lineage>
        <taxon>Eukaryota</taxon>
        <taxon>Fungi</taxon>
        <taxon>Dikarya</taxon>
        <taxon>Ascomycota</taxon>
        <taxon>Pezizomycotina</taxon>
        <taxon>Eurotiomycetes</taxon>
        <taxon>Eurotiomycetidae</taxon>
        <taxon>Eurotiales</taxon>
        <taxon>Aspergillaceae</taxon>
        <taxon>Penicillium</taxon>
    </lineage>
</organism>
<dbReference type="InterPro" id="IPR003819">
    <property type="entry name" value="TauD/TfdA-like"/>
</dbReference>
<dbReference type="Gene3D" id="3.60.130.10">
    <property type="entry name" value="Clavaminate synthase-like"/>
    <property type="match status" value="1"/>
</dbReference>
<comment type="caution">
    <text evidence="3">The sequence shown here is derived from an EMBL/GenBank/DDBJ whole genome shotgun (WGS) entry which is preliminary data.</text>
</comment>
<dbReference type="OrthoDB" id="2960375at2759"/>
<protein>
    <recommendedName>
        <fullName evidence="2">TauD/TfdA-like domain-containing protein</fullName>
    </recommendedName>
</protein>
<keyword evidence="4" id="KW-1185">Reference proteome</keyword>